<evidence type="ECO:0000313" key="3">
    <source>
        <dbReference type="Proteomes" id="UP001521150"/>
    </source>
</evidence>
<dbReference type="RefSeq" id="WP_233722525.1">
    <property type="nucleotide sequence ID" value="NZ_JAJVCN010000001.1"/>
</dbReference>
<sequence>MKCVADHGVAARGRPATPNVDPSLKDKVKQDCDPLLPLPPWENDSSNPEAIDFQRKVVECLRGKGVKAEVKTSEDGTVGLSLGGGKADPNSIDKADKSIDQAMTLADTCEKEVFAGGRK</sequence>
<dbReference type="EMBL" id="JAJVCN010000001">
    <property type="protein sequence ID" value="MCE7001459.1"/>
    <property type="molecule type" value="Genomic_DNA"/>
</dbReference>
<evidence type="ECO:0000313" key="2">
    <source>
        <dbReference type="EMBL" id="MCE7001459.1"/>
    </source>
</evidence>
<reference evidence="2 3" key="1">
    <citation type="submission" date="2021-12" db="EMBL/GenBank/DDBJ databases">
        <title>Genome sequence of Kibdelosporangium philippinense ATCC 49844.</title>
        <authorList>
            <person name="Fedorov E.A."/>
            <person name="Omeragic M."/>
            <person name="Shalygina K.F."/>
            <person name="Maclea K.S."/>
        </authorList>
    </citation>
    <scope>NUCLEOTIDE SEQUENCE [LARGE SCALE GENOMIC DNA]</scope>
    <source>
        <strain evidence="2 3">ATCC 49844</strain>
    </source>
</reference>
<feature type="region of interest" description="Disordered" evidence="1">
    <location>
        <begin position="1"/>
        <end position="25"/>
    </location>
</feature>
<proteinExistence type="predicted"/>
<evidence type="ECO:0000256" key="1">
    <source>
        <dbReference type="SAM" id="MobiDB-lite"/>
    </source>
</evidence>
<dbReference type="Proteomes" id="UP001521150">
    <property type="component" value="Unassembled WGS sequence"/>
</dbReference>
<gene>
    <name evidence="2" type="ORF">LWC34_01180</name>
</gene>
<protein>
    <submittedName>
        <fullName evidence="2">Uncharacterized protein</fullName>
    </submittedName>
</protein>
<comment type="caution">
    <text evidence="2">The sequence shown here is derived from an EMBL/GenBank/DDBJ whole genome shotgun (WGS) entry which is preliminary data.</text>
</comment>
<keyword evidence="3" id="KW-1185">Reference proteome</keyword>
<organism evidence="2 3">
    <name type="scientific">Kibdelosporangium philippinense</name>
    <dbReference type="NCBI Taxonomy" id="211113"/>
    <lineage>
        <taxon>Bacteria</taxon>
        <taxon>Bacillati</taxon>
        <taxon>Actinomycetota</taxon>
        <taxon>Actinomycetes</taxon>
        <taxon>Pseudonocardiales</taxon>
        <taxon>Pseudonocardiaceae</taxon>
        <taxon>Kibdelosporangium</taxon>
    </lineage>
</organism>
<name>A0ABS8Z0F2_9PSEU</name>
<accession>A0ABS8Z0F2</accession>